<evidence type="ECO:0000313" key="2">
    <source>
        <dbReference type="Proteomes" id="UP000196053"/>
    </source>
</evidence>
<dbReference type="EMBL" id="LN879430">
    <property type="protein sequence ID" value="CUH93240.1"/>
    <property type="molecule type" value="Genomic_DNA"/>
</dbReference>
<reference evidence="2" key="1">
    <citation type="submission" date="2015-09" db="EMBL/GenBank/DDBJ databases">
        <authorList>
            <person name="Wibberg D."/>
        </authorList>
    </citation>
    <scope>NUCLEOTIDE SEQUENCE [LARGE SCALE GENOMIC DNA]</scope>
    <source>
        <strain evidence="2">SD1D</strain>
    </source>
</reference>
<dbReference type="OrthoDB" id="9965997at2"/>
<dbReference type="RefSeq" id="WP_058258503.1">
    <property type="nucleotide sequence ID" value="NZ_DUPS01000065.1"/>
</dbReference>
<gene>
    <name evidence="1" type="ORF">SD1D_1695</name>
</gene>
<dbReference type="KEGG" id="hsd:SD1D_1695"/>
<organism evidence="1 2">
    <name type="scientific">Herbinix luporum</name>
    <dbReference type="NCBI Taxonomy" id="1679721"/>
    <lineage>
        <taxon>Bacteria</taxon>
        <taxon>Bacillati</taxon>
        <taxon>Bacillota</taxon>
        <taxon>Clostridia</taxon>
        <taxon>Lachnospirales</taxon>
        <taxon>Lachnospiraceae</taxon>
        <taxon>Herbinix</taxon>
    </lineage>
</organism>
<sequence>MICIGYLGVEAFDIILYIGQTISKLKYPVLIVDLSDTGALTKAIYHGMDLYSTEEIVHYRNLNYIRRLPQENELKDFNEGVVFVVFGFNYINTHPIKLDIINIVADPFPNHINKINVLIKDIPLDKQLRLIIRDIITLDDLERTKNSLIFSNKPVPVKYLYLDIADYENAIQCQRIQIVRFKRISSRMKKLIVNEIAHTIPNIKPSKIRRAVSTARKG</sequence>
<protein>
    <submittedName>
        <fullName evidence="1">Uncharacterized protein</fullName>
    </submittedName>
</protein>
<evidence type="ECO:0000313" key="1">
    <source>
        <dbReference type="EMBL" id="CUH93240.1"/>
    </source>
</evidence>
<proteinExistence type="predicted"/>
<name>A0A0K8J6W0_9FIRM</name>
<keyword evidence="2" id="KW-1185">Reference proteome</keyword>
<dbReference type="AlphaFoldDB" id="A0A0K8J6W0"/>
<dbReference type="Proteomes" id="UP000196053">
    <property type="component" value="Chromosome I"/>
</dbReference>
<accession>A0A0K8J6W0</accession>